<dbReference type="InterPro" id="IPR052155">
    <property type="entry name" value="Biofilm_reg_signaling"/>
</dbReference>
<feature type="non-terminal residue" evidence="2">
    <location>
        <position position="1"/>
    </location>
</feature>
<sequence length="97" mass="10580">NDKYGHQIGDVLLVNFAQHIGSLRNFSFEKYQVKSLAARLSGDEFSIFISAPSTFKQAASEFASQLLAPLQNQHNSPLGNFPITASIGIATYPTDGY</sequence>
<evidence type="ECO:0000313" key="2">
    <source>
        <dbReference type="EMBL" id="MBF4376032.1"/>
    </source>
</evidence>
<dbReference type="PANTHER" id="PTHR44757">
    <property type="entry name" value="DIGUANYLATE CYCLASE DGCP"/>
    <property type="match status" value="1"/>
</dbReference>
<dbReference type="PANTHER" id="PTHR44757:SF2">
    <property type="entry name" value="BIOFILM ARCHITECTURE MAINTENANCE PROTEIN MBAA"/>
    <property type="match status" value="1"/>
</dbReference>
<protein>
    <submittedName>
        <fullName evidence="2">GGDEF domain-containing protein</fullName>
    </submittedName>
</protein>
<dbReference type="InterPro" id="IPR000160">
    <property type="entry name" value="GGDEF_dom"/>
</dbReference>
<dbReference type="RefSeq" id="WP_194569801.1">
    <property type="nucleotide sequence ID" value="NZ_RDOK01000854.1"/>
</dbReference>
<reference evidence="2 3" key="1">
    <citation type="journal article" date="2021" name="PeerJ">
        <title>Analysis of 44 Vibrio anguillarum genomes reveals high genetic diversity.</title>
        <authorList>
            <person name="Hansen M.J."/>
            <person name="Dalsgaard I."/>
        </authorList>
    </citation>
    <scope>NUCLEOTIDE SEQUENCE [LARGE SCALE GENOMIC DNA]</scope>
    <source>
        <strain evidence="2 3">040915-1/1B</strain>
    </source>
</reference>
<organism evidence="2 3">
    <name type="scientific">Vibrio anguillarum</name>
    <name type="common">Listonella anguillarum</name>
    <dbReference type="NCBI Taxonomy" id="55601"/>
    <lineage>
        <taxon>Bacteria</taxon>
        <taxon>Pseudomonadati</taxon>
        <taxon>Pseudomonadota</taxon>
        <taxon>Gammaproteobacteria</taxon>
        <taxon>Vibrionales</taxon>
        <taxon>Vibrionaceae</taxon>
        <taxon>Vibrio</taxon>
    </lineage>
</organism>
<dbReference type="InterPro" id="IPR043128">
    <property type="entry name" value="Rev_trsase/Diguanyl_cyclase"/>
</dbReference>
<accession>A0ABR9ZCR3</accession>
<proteinExistence type="predicted"/>
<comment type="caution">
    <text evidence="2">The sequence shown here is derived from an EMBL/GenBank/DDBJ whole genome shotgun (WGS) entry which is preliminary data.</text>
</comment>
<dbReference type="Gene3D" id="3.30.70.270">
    <property type="match status" value="1"/>
</dbReference>
<dbReference type="SUPFAM" id="SSF55073">
    <property type="entry name" value="Nucleotide cyclase"/>
    <property type="match status" value="1"/>
</dbReference>
<dbReference type="EMBL" id="RDPI01000510">
    <property type="protein sequence ID" value="MBF4376032.1"/>
    <property type="molecule type" value="Genomic_DNA"/>
</dbReference>
<dbReference type="InterPro" id="IPR029787">
    <property type="entry name" value="Nucleotide_cyclase"/>
</dbReference>
<dbReference type="PROSITE" id="PS50887">
    <property type="entry name" value="GGDEF"/>
    <property type="match status" value="1"/>
</dbReference>
<gene>
    <name evidence="2" type="ORF">EAY46_23890</name>
</gene>
<feature type="non-terminal residue" evidence="2">
    <location>
        <position position="97"/>
    </location>
</feature>
<evidence type="ECO:0000313" key="3">
    <source>
        <dbReference type="Proteomes" id="UP000726136"/>
    </source>
</evidence>
<name>A0ABR9ZCR3_VIBAN</name>
<evidence type="ECO:0000259" key="1">
    <source>
        <dbReference type="PROSITE" id="PS50887"/>
    </source>
</evidence>
<dbReference type="CDD" id="cd01949">
    <property type="entry name" value="GGDEF"/>
    <property type="match status" value="1"/>
</dbReference>
<dbReference type="Pfam" id="PF00990">
    <property type="entry name" value="GGDEF"/>
    <property type="match status" value="1"/>
</dbReference>
<keyword evidence="3" id="KW-1185">Reference proteome</keyword>
<dbReference type="Proteomes" id="UP000726136">
    <property type="component" value="Unassembled WGS sequence"/>
</dbReference>
<feature type="domain" description="GGDEF" evidence="1">
    <location>
        <begin position="1"/>
        <end position="97"/>
    </location>
</feature>